<dbReference type="PROSITE" id="PS50228">
    <property type="entry name" value="SUEL_LECTIN"/>
    <property type="match status" value="1"/>
</dbReference>
<feature type="compositionally biased region" description="Pro residues" evidence="1">
    <location>
        <begin position="147"/>
        <end position="156"/>
    </location>
</feature>
<feature type="transmembrane region" description="Helical" evidence="2">
    <location>
        <begin position="7"/>
        <end position="29"/>
    </location>
</feature>
<dbReference type="Gene3D" id="2.60.120.740">
    <property type="match status" value="1"/>
</dbReference>
<feature type="compositionally biased region" description="Pro residues" evidence="1">
    <location>
        <begin position="75"/>
        <end position="85"/>
    </location>
</feature>
<dbReference type="Pfam" id="PF02140">
    <property type="entry name" value="SUEL_Lectin"/>
    <property type="match status" value="1"/>
</dbReference>
<dbReference type="PANTHER" id="PTHR24637:SF421">
    <property type="entry name" value="CUTICLE COLLAGEN DPY-2"/>
    <property type="match status" value="1"/>
</dbReference>
<accession>A0A090D7Y1</accession>
<evidence type="ECO:0000256" key="1">
    <source>
        <dbReference type="SAM" id="MobiDB-lite"/>
    </source>
</evidence>
<dbReference type="Pfam" id="PF01391">
    <property type="entry name" value="Collagen"/>
    <property type="match status" value="1"/>
</dbReference>
<feature type="region of interest" description="Disordered" evidence="1">
    <location>
        <begin position="70"/>
        <end position="162"/>
    </location>
</feature>
<organism evidence="4">
    <name type="scientific">Kudoa iwatai</name>
    <dbReference type="NCBI Taxonomy" id="269814"/>
    <lineage>
        <taxon>Eukaryota</taxon>
        <taxon>Metazoa</taxon>
        <taxon>Cnidaria</taxon>
        <taxon>Myxozoa</taxon>
        <taxon>Myxosporea</taxon>
        <taxon>Multivalvulida</taxon>
        <taxon>Kudoidae</taxon>
        <taxon>Kudoa</taxon>
    </lineage>
</organism>
<feature type="domain" description="SUEL-type lectin" evidence="3">
    <location>
        <begin position="172"/>
        <end position="265"/>
    </location>
</feature>
<dbReference type="InterPro" id="IPR000922">
    <property type="entry name" value="Lectin_gal-bd_dom"/>
</dbReference>
<keyword evidence="2" id="KW-0812">Transmembrane</keyword>
<keyword evidence="2" id="KW-1133">Transmembrane helix</keyword>
<dbReference type="AlphaFoldDB" id="A0A090D7Y1"/>
<dbReference type="InterPro" id="IPR008160">
    <property type="entry name" value="Collagen"/>
</dbReference>
<evidence type="ECO:0000256" key="2">
    <source>
        <dbReference type="SAM" id="Phobius"/>
    </source>
</evidence>
<keyword evidence="2" id="KW-0472">Membrane</keyword>
<dbReference type="PANTHER" id="PTHR24637">
    <property type="entry name" value="COLLAGEN"/>
    <property type="match status" value="1"/>
</dbReference>
<dbReference type="CDD" id="cd22838">
    <property type="entry name" value="Gal_Rha_Lectin_nemgal"/>
    <property type="match status" value="1"/>
</dbReference>
<evidence type="ECO:0000259" key="3">
    <source>
        <dbReference type="PROSITE" id="PS50228"/>
    </source>
</evidence>
<sequence>MADQIKNAINLCSLFSTYTYYLIILGVVMSQRPPQLNLPQLGDVVDQNLIDQIMISNLVSQNLTMGFFLRGLNGPPGPPGPPGEPGVPGEPGLPGAPGLQGQVGEDGAPGPPGPRGEMGPPGAPGLTGAKGDPGEQGIPGAQGIPGEPGPMGPPGLPGSSTGDLITPNYTVICEGEKGWIQCKQYEVVNVIKVFWGRDDFTTCEKSPAGLTTDRLCETNTDDALAKINDQCKNTQACEVVATNLFFNDNSCGNVYKYLKLWYDCVPDEVNAVDVLRDEARKRRRSVKAKRHTVV</sequence>
<dbReference type="GO" id="GO:0030246">
    <property type="term" value="F:carbohydrate binding"/>
    <property type="evidence" value="ECO:0007669"/>
    <property type="project" value="InterPro"/>
</dbReference>
<dbReference type="InterPro" id="IPR043159">
    <property type="entry name" value="Lectin_gal-bd_sf"/>
</dbReference>
<proteinExistence type="predicted"/>
<gene>
    <name evidence="4" type="primary">Nemgal A</name>
</gene>
<reference evidence="4" key="1">
    <citation type="journal article" date="2014" name="BMC Evol. Biol.">
        <title>Diversity and evolution of myxozoan minicollagens and nematogalectins.</title>
        <authorList>
            <person name="Shpirer E."/>
            <person name="Chang E.S."/>
            <person name="Diamant A."/>
            <person name="Rubinstein N."/>
            <person name="Cartwright P."/>
            <person name="Huchon D."/>
        </authorList>
    </citation>
    <scope>NUCLEOTIDE SEQUENCE</scope>
</reference>
<protein>
    <submittedName>
        <fullName evidence="4">Putative nematogalectin</fullName>
    </submittedName>
</protein>
<dbReference type="SMR" id="A0A090D7Y1"/>
<dbReference type="EMBL" id="LK936456">
    <property type="protein sequence ID" value="CDU32394.1"/>
    <property type="molecule type" value="Genomic_DNA"/>
</dbReference>
<name>A0A090D7Y1_9CNID</name>
<evidence type="ECO:0000313" key="4">
    <source>
        <dbReference type="EMBL" id="CDU32394.1"/>
    </source>
</evidence>